<dbReference type="GO" id="GO:0016787">
    <property type="term" value="F:hydrolase activity"/>
    <property type="evidence" value="ECO:0007669"/>
    <property type="project" value="UniProtKB-KW"/>
</dbReference>
<dbReference type="Proteomes" id="UP000536262">
    <property type="component" value="Unassembled WGS sequence"/>
</dbReference>
<sequence>MSSITRIAPPTHPRTDFAYETECKEVLAPQLSGLLEAAESAGWDRRKAAYTIMFLAAKELSDKKEGSS</sequence>
<organism evidence="1 2">
    <name type="scientific">Aminobacter aganoensis</name>
    <dbReference type="NCBI Taxonomy" id="83264"/>
    <lineage>
        <taxon>Bacteria</taxon>
        <taxon>Pseudomonadati</taxon>
        <taxon>Pseudomonadota</taxon>
        <taxon>Alphaproteobacteria</taxon>
        <taxon>Hyphomicrobiales</taxon>
        <taxon>Phyllobacteriaceae</taxon>
        <taxon>Aminobacter</taxon>
    </lineage>
</organism>
<keyword evidence="1" id="KW-0378">Hydrolase</keyword>
<proteinExistence type="predicted"/>
<dbReference type="AlphaFoldDB" id="A0A7X0F6A9"/>
<name>A0A7X0F6A9_9HYPH</name>
<comment type="caution">
    <text evidence="1">The sequence shown here is derived from an EMBL/GenBank/DDBJ whole genome shotgun (WGS) entry which is preliminary data.</text>
</comment>
<evidence type="ECO:0000313" key="1">
    <source>
        <dbReference type="EMBL" id="MBB6353753.1"/>
    </source>
</evidence>
<evidence type="ECO:0000313" key="2">
    <source>
        <dbReference type="Proteomes" id="UP000536262"/>
    </source>
</evidence>
<reference evidence="1 2" key="1">
    <citation type="submission" date="2020-08" db="EMBL/GenBank/DDBJ databases">
        <title>Genomic Encyclopedia of Type Strains, Phase IV (KMG-IV): sequencing the most valuable type-strain genomes for metagenomic binning, comparative biology and taxonomic classification.</title>
        <authorList>
            <person name="Goeker M."/>
        </authorList>
    </citation>
    <scope>NUCLEOTIDE SEQUENCE [LARGE SCALE GENOMIC DNA]</scope>
    <source>
        <strain evidence="1 2">DSM 7051</strain>
    </source>
</reference>
<accession>A0A7X0F6A9</accession>
<dbReference type="EMBL" id="JACHOU010000002">
    <property type="protein sequence ID" value="MBB6353753.1"/>
    <property type="molecule type" value="Genomic_DNA"/>
</dbReference>
<keyword evidence="2" id="KW-1185">Reference proteome</keyword>
<protein>
    <submittedName>
        <fullName evidence="1">Putative Ntn-hydrolase superfamily protein</fullName>
    </submittedName>
</protein>
<dbReference type="RefSeq" id="WP_246441295.1">
    <property type="nucleotide sequence ID" value="NZ_BAABEG010000001.1"/>
</dbReference>
<gene>
    <name evidence="1" type="ORF">GGR00_001521</name>
</gene>